<dbReference type="Pfam" id="PF21294">
    <property type="entry name" value="Polysacc_lyase_14"/>
    <property type="match status" value="1"/>
</dbReference>
<dbReference type="AlphaFoldDB" id="A0A3B0SSW9"/>
<sequence>SPDPGRTATNTQIGYYVYHRGQPGSSGETEPWQDSPGVLEHGQWYCIEGRVAMNTPGVANGVLEGWVDEKLAYYENDFTFRGASDAGINVREFWFDTYYGGDATAPGSLSFDFDELVLSDQRVGCGERGSGFRDTSGNVHESNVDKLAFAGITKGCNPPNNSRFCPDDNVSRGQMAAFLDRALSLAPTTTDFFDDDAGSVFEANINRLAVSGITLGCGVRTYCPNDRVTRGQMAAFLTRGLSLPAGGSDLFVDDNGSPFENAIDRMASAGITAGCNPPANDRFCPYNNVTRGQMASFLSRALKLPTPPPPPPGYVAPTIPDGYDAVVPLGWSIQDVIEQQPPGAKILVRAGTYERQEIRPKAGQTIVGEPGAKLDGLWAYSYAFTDINNAVDGVTISGFEVTRYNSVAGTGAIHGAGNNWTVSNCVVHDNKYNGVTVSDGGTITGCRIYDHNYEAIILTNVKNVTISNNEIDNNGDPSNYQAGVDAKYQAGIKLVNTANVVISGNNIRDNAGYGIWGYTDNINTVYSNNTITGNWRGGINHELSYSVSITDNVIKSNGVAPTSPKPDNLYDAGIVVRGPDATITGNTLDGNHNGIGIIGYDLDGQTGRYGSLKA</sequence>
<dbReference type="PROSITE" id="PS51272">
    <property type="entry name" value="SLH"/>
    <property type="match status" value="2"/>
</dbReference>
<dbReference type="PANTHER" id="PTHR40124">
    <property type="match status" value="1"/>
</dbReference>
<name>A0A3B0SSW9_9ZZZZ</name>
<evidence type="ECO:0000313" key="2">
    <source>
        <dbReference type="EMBL" id="VAW09451.1"/>
    </source>
</evidence>
<dbReference type="Gene3D" id="2.60.120.200">
    <property type="match status" value="1"/>
</dbReference>
<dbReference type="PANTHER" id="PTHR40124:SF1">
    <property type="entry name" value="DISAGGREGATASE RELATED REPEAT PROTEIN"/>
    <property type="match status" value="1"/>
</dbReference>
<dbReference type="SMART" id="SM00710">
    <property type="entry name" value="PbH1"/>
    <property type="match status" value="7"/>
</dbReference>
<gene>
    <name evidence="2" type="ORF">MNBD_ACTINO02-1633</name>
</gene>
<protein>
    <recommendedName>
        <fullName evidence="1">SLH domain-containing protein</fullName>
    </recommendedName>
</protein>
<dbReference type="InterPro" id="IPR001119">
    <property type="entry name" value="SLH_dom"/>
</dbReference>
<accession>A0A3B0SSW9</accession>
<dbReference type="InterPro" id="IPR039448">
    <property type="entry name" value="Beta_helix"/>
</dbReference>
<dbReference type="InterPro" id="IPR011050">
    <property type="entry name" value="Pectin_lyase_fold/virulence"/>
</dbReference>
<dbReference type="InterPro" id="IPR048958">
    <property type="entry name" value="Polysacc_lyase_14"/>
</dbReference>
<feature type="non-terminal residue" evidence="2">
    <location>
        <position position="614"/>
    </location>
</feature>
<dbReference type="InterPro" id="IPR006626">
    <property type="entry name" value="PbH1"/>
</dbReference>
<dbReference type="Gene3D" id="2.160.20.10">
    <property type="entry name" value="Single-stranded right-handed beta-helix, Pectin lyase-like"/>
    <property type="match status" value="1"/>
</dbReference>
<proteinExistence type="predicted"/>
<dbReference type="SUPFAM" id="SSF51126">
    <property type="entry name" value="Pectin lyase-like"/>
    <property type="match status" value="1"/>
</dbReference>
<reference evidence="2" key="1">
    <citation type="submission" date="2018-06" db="EMBL/GenBank/DDBJ databases">
        <authorList>
            <person name="Zhirakovskaya E."/>
        </authorList>
    </citation>
    <scope>NUCLEOTIDE SEQUENCE</scope>
</reference>
<dbReference type="InterPro" id="IPR012334">
    <property type="entry name" value="Pectin_lyas_fold"/>
</dbReference>
<evidence type="ECO:0000259" key="1">
    <source>
        <dbReference type="PROSITE" id="PS51272"/>
    </source>
</evidence>
<feature type="non-terminal residue" evidence="2">
    <location>
        <position position="1"/>
    </location>
</feature>
<dbReference type="EMBL" id="UOEK01000581">
    <property type="protein sequence ID" value="VAW09451.1"/>
    <property type="molecule type" value="Genomic_DNA"/>
</dbReference>
<organism evidence="2">
    <name type="scientific">hydrothermal vent metagenome</name>
    <dbReference type="NCBI Taxonomy" id="652676"/>
    <lineage>
        <taxon>unclassified sequences</taxon>
        <taxon>metagenomes</taxon>
        <taxon>ecological metagenomes</taxon>
    </lineage>
</organism>
<dbReference type="Pfam" id="PF13229">
    <property type="entry name" value="Beta_helix"/>
    <property type="match status" value="1"/>
</dbReference>
<feature type="domain" description="SLH" evidence="1">
    <location>
        <begin position="127"/>
        <end position="193"/>
    </location>
</feature>
<feature type="domain" description="SLH" evidence="1">
    <location>
        <begin position="246"/>
        <end position="312"/>
    </location>
</feature>